<protein>
    <submittedName>
        <fullName evidence="1">Uncharacterized protein</fullName>
    </submittedName>
</protein>
<reference evidence="1" key="1">
    <citation type="submission" date="2013-11" db="EMBL/GenBank/DDBJ databases">
        <title>The Genome Sequence of Phytophthora parasitica IAC_01/95.</title>
        <authorList>
            <consortium name="The Broad Institute Genomics Platform"/>
            <person name="Russ C."/>
            <person name="Tyler B."/>
            <person name="Panabieres F."/>
            <person name="Shan W."/>
            <person name="Tripathy S."/>
            <person name="Grunwald N."/>
            <person name="Machado M."/>
            <person name="Johnson C.S."/>
            <person name="Arredondo F."/>
            <person name="Hong C."/>
            <person name="Coffey M."/>
            <person name="Young S.K."/>
            <person name="Zeng Q."/>
            <person name="Gargeya S."/>
            <person name="Fitzgerald M."/>
            <person name="Abouelleil A."/>
            <person name="Alvarado L."/>
            <person name="Chapman S.B."/>
            <person name="Gainer-Dewar J."/>
            <person name="Goldberg J."/>
            <person name="Griggs A."/>
            <person name="Gujja S."/>
            <person name="Hansen M."/>
            <person name="Howarth C."/>
            <person name="Imamovic A."/>
            <person name="Ireland A."/>
            <person name="Larimer J."/>
            <person name="McCowan C."/>
            <person name="Murphy C."/>
            <person name="Pearson M."/>
            <person name="Poon T.W."/>
            <person name="Priest M."/>
            <person name="Roberts A."/>
            <person name="Saif S."/>
            <person name="Shea T."/>
            <person name="Sykes S."/>
            <person name="Wortman J."/>
            <person name="Nusbaum C."/>
            <person name="Birren B."/>
        </authorList>
    </citation>
    <scope>NUCLEOTIDE SEQUENCE [LARGE SCALE GENOMIC DNA]</scope>
    <source>
        <strain evidence="1">IAC_01/95</strain>
    </source>
</reference>
<evidence type="ECO:0000313" key="1">
    <source>
        <dbReference type="EMBL" id="ETM38552.1"/>
    </source>
</evidence>
<organism evidence="1">
    <name type="scientific">Phytophthora nicotianae</name>
    <name type="common">Potato buckeye rot agent</name>
    <name type="synonym">Phytophthora parasitica</name>
    <dbReference type="NCBI Taxonomy" id="4792"/>
    <lineage>
        <taxon>Eukaryota</taxon>
        <taxon>Sar</taxon>
        <taxon>Stramenopiles</taxon>
        <taxon>Oomycota</taxon>
        <taxon>Peronosporomycetes</taxon>
        <taxon>Peronosporales</taxon>
        <taxon>Peronosporaceae</taxon>
        <taxon>Phytophthora</taxon>
    </lineage>
</organism>
<dbReference type="Proteomes" id="UP000054532">
    <property type="component" value="Unassembled WGS sequence"/>
</dbReference>
<dbReference type="AlphaFoldDB" id="W2MQ89"/>
<feature type="non-terminal residue" evidence="1">
    <location>
        <position position="1"/>
    </location>
</feature>
<proteinExistence type="predicted"/>
<name>W2MQ89_PHYNI</name>
<gene>
    <name evidence="1" type="ORF">L914_15177</name>
</gene>
<dbReference type="Pfam" id="PF05630">
    <property type="entry name" value="NPP1"/>
    <property type="match status" value="1"/>
</dbReference>
<dbReference type="EMBL" id="KI694872">
    <property type="protein sequence ID" value="ETM38552.1"/>
    <property type="molecule type" value="Genomic_DNA"/>
</dbReference>
<dbReference type="InterPro" id="IPR008701">
    <property type="entry name" value="NPP1"/>
</dbReference>
<accession>W2MQ89</accession>
<sequence>FIIAQHFFQCNTELNFRTSVWEQLTDPARVALNDIYNFGDAEVPFSDNNFEDYLDKAWPF</sequence>